<feature type="DNA-binding region" description="Homeobox" evidence="9">
    <location>
        <begin position="32"/>
        <end position="91"/>
    </location>
</feature>
<evidence type="ECO:0000259" key="14">
    <source>
        <dbReference type="PROSITE" id="PS50071"/>
    </source>
</evidence>
<dbReference type="GO" id="GO:0045893">
    <property type="term" value="P:positive regulation of DNA-templated transcription"/>
    <property type="evidence" value="ECO:0007669"/>
    <property type="project" value="TreeGrafter"/>
</dbReference>
<evidence type="ECO:0000313" key="15">
    <source>
        <dbReference type="EMBL" id="KAJ8471799.1"/>
    </source>
</evidence>
<evidence type="ECO:0000256" key="7">
    <source>
        <dbReference type="ARBA" id="ARBA00025748"/>
    </source>
</evidence>
<proteinExistence type="inferred from homology"/>
<evidence type="ECO:0000256" key="11">
    <source>
        <dbReference type="RuleBase" id="RU369038"/>
    </source>
</evidence>
<keyword evidence="3 9" id="KW-0238">DNA-binding</keyword>
<feature type="region of interest" description="Disordered" evidence="13">
    <location>
        <begin position="136"/>
        <end position="203"/>
    </location>
</feature>
<dbReference type="Gene3D" id="1.10.10.60">
    <property type="entry name" value="Homeodomain-like"/>
    <property type="match status" value="1"/>
</dbReference>
<keyword evidence="16" id="KW-1185">Reference proteome</keyword>
<keyword evidence="5 11" id="KW-0804">Transcription</keyword>
<keyword evidence="12" id="KW-0175">Coiled coil</keyword>
<accession>A0AAV8QKS7</accession>
<dbReference type="Pfam" id="PF02183">
    <property type="entry name" value="HALZ"/>
    <property type="match status" value="1"/>
</dbReference>
<comment type="caution">
    <text evidence="15">The sequence shown here is derived from an EMBL/GenBank/DDBJ whole genome shotgun (WGS) entry which is preliminary data.</text>
</comment>
<feature type="coiled-coil region" evidence="12">
    <location>
        <begin position="82"/>
        <end position="130"/>
    </location>
</feature>
<dbReference type="FunFam" id="1.10.10.60:FF:000242">
    <property type="entry name" value="Homeobox-leucine zipper protein HOX13"/>
    <property type="match status" value="1"/>
</dbReference>
<gene>
    <name evidence="15" type="ORF">OPV22_026142</name>
</gene>
<comment type="similarity">
    <text evidence="7 11">Belongs to the HD-ZIP homeobox family. Class I subfamily.</text>
</comment>
<dbReference type="GO" id="GO:0005634">
    <property type="term" value="C:nucleus"/>
    <property type="evidence" value="ECO:0007669"/>
    <property type="project" value="UniProtKB-SubCell"/>
</dbReference>
<dbReference type="PROSITE" id="PS50071">
    <property type="entry name" value="HOMEOBOX_2"/>
    <property type="match status" value="1"/>
</dbReference>
<dbReference type="PRINTS" id="PR00031">
    <property type="entry name" value="HTHREPRESSR"/>
</dbReference>
<feature type="domain" description="Homeobox" evidence="14">
    <location>
        <begin position="30"/>
        <end position="90"/>
    </location>
</feature>
<evidence type="ECO:0000256" key="4">
    <source>
        <dbReference type="ARBA" id="ARBA00023155"/>
    </source>
</evidence>
<comment type="subcellular location">
    <subcellularLocation>
        <location evidence="1 9 10">Nucleus</location>
    </subcellularLocation>
</comment>
<dbReference type="InterPro" id="IPR045224">
    <property type="entry name" value="HDZip_class_I_plant"/>
</dbReference>
<reference evidence="15 16" key="1">
    <citation type="submission" date="2022-12" db="EMBL/GenBank/DDBJ databases">
        <title>Chromosome-scale assembly of the Ensete ventricosum genome.</title>
        <authorList>
            <person name="Dussert Y."/>
            <person name="Stocks J."/>
            <person name="Wendawek A."/>
            <person name="Woldeyes F."/>
            <person name="Nichols R.A."/>
            <person name="Borrell J.S."/>
        </authorList>
    </citation>
    <scope>NUCLEOTIDE SEQUENCE [LARGE SCALE GENOMIC DNA]</scope>
    <source>
        <strain evidence="16">cv. Maze</strain>
        <tissue evidence="15">Seeds</tissue>
    </source>
</reference>
<evidence type="ECO:0000256" key="5">
    <source>
        <dbReference type="ARBA" id="ARBA00023163"/>
    </source>
</evidence>
<protein>
    <recommendedName>
        <fullName evidence="11">Homeobox-leucine zipper protein</fullName>
    </recommendedName>
    <alternativeName>
        <fullName evidence="11">HD-ZIP protein</fullName>
    </alternativeName>
    <alternativeName>
        <fullName evidence="11">Homeodomain transcription factor</fullName>
    </alternativeName>
</protein>
<keyword evidence="2 11" id="KW-0805">Transcription regulation</keyword>
<name>A0AAV8QKS7_ENSVE</name>
<dbReference type="CDD" id="cd00086">
    <property type="entry name" value="homeodomain"/>
    <property type="match status" value="1"/>
</dbReference>
<evidence type="ECO:0000256" key="12">
    <source>
        <dbReference type="SAM" id="Coils"/>
    </source>
</evidence>
<dbReference type="PANTHER" id="PTHR24326">
    <property type="entry name" value="HOMEOBOX-LEUCINE ZIPPER PROTEIN"/>
    <property type="match status" value="1"/>
</dbReference>
<evidence type="ECO:0000256" key="10">
    <source>
        <dbReference type="RuleBase" id="RU000682"/>
    </source>
</evidence>
<dbReference type="SUPFAM" id="SSF46689">
    <property type="entry name" value="Homeodomain-like"/>
    <property type="match status" value="1"/>
</dbReference>
<dbReference type="InterPro" id="IPR000047">
    <property type="entry name" value="HTH_motif"/>
</dbReference>
<evidence type="ECO:0000256" key="8">
    <source>
        <dbReference type="ARBA" id="ARBA00037260"/>
    </source>
</evidence>
<evidence type="ECO:0000256" key="2">
    <source>
        <dbReference type="ARBA" id="ARBA00023015"/>
    </source>
</evidence>
<dbReference type="AlphaFoldDB" id="A0AAV8QKS7"/>
<keyword evidence="6 9" id="KW-0539">Nucleus</keyword>
<dbReference type="InterPro" id="IPR003106">
    <property type="entry name" value="Leu_zip_homeo"/>
</dbReference>
<comment type="function">
    <text evidence="8">Probable transcription factor.</text>
</comment>
<dbReference type="GO" id="GO:0000981">
    <property type="term" value="F:DNA-binding transcription factor activity, RNA polymerase II-specific"/>
    <property type="evidence" value="ECO:0007669"/>
    <property type="project" value="UniProtKB-UniRule"/>
</dbReference>
<evidence type="ECO:0000256" key="1">
    <source>
        <dbReference type="ARBA" id="ARBA00004123"/>
    </source>
</evidence>
<keyword evidence="4 9" id="KW-0371">Homeobox</keyword>
<evidence type="ECO:0000256" key="9">
    <source>
        <dbReference type="PROSITE-ProRule" id="PRU00108"/>
    </source>
</evidence>
<dbReference type="InterPro" id="IPR017970">
    <property type="entry name" value="Homeobox_CS"/>
</dbReference>
<dbReference type="EMBL" id="JAQQAF010000007">
    <property type="protein sequence ID" value="KAJ8471799.1"/>
    <property type="molecule type" value="Genomic_DNA"/>
</dbReference>
<dbReference type="SMART" id="SM00389">
    <property type="entry name" value="HOX"/>
    <property type="match status" value="1"/>
</dbReference>
<evidence type="ECO:0000256" key="6">
    <source>
        <dbReference type="ARBA" id="ARBA00023242"/>
    </source>
</evidence>
<dbReference type="PROSITE" id="PS00027">
    <property type="entry name" value="HOMEOBOX_1"/>
    <property type="match status" value="1"/>
</dbReference>
<dbReference type="Pfam" id="PF00046">
    <property type="entry name" value="Homeodomain"/>
    <property type="match status" value="1"/>
</dbReference>
<evidence type="ECO:0000313" key="16">
    <source>
        <dbReference type="Proteomes" id="UP001222027"/>
    </source>
</evidence>
<dbReference type="GO" id="GO:0043565">
    <property type="term" value="F:sequence-specific DNA binding"/>
    <property type="evidence" value="ECO:0007669"/>
    <property type="project" value="InterPro"/>
</dbReference>
<evidence type="ECO:0000256" key="13">
    <source>
        <dbReference type="SAM" id="MobiDB-lite"/>
    </source>
</evidence>
<dbReference type="Proteomes" id="UP001222027">
    <property type="component" value="Unassembled WGS sequence"/>
</dbReference>
<sequence>MKRPIADRGWLMPICPSENSESVVEDDEAAAQGEKKRRLSAAQVRALERSFEVENKLEPERKLRLAQQLGLQPRQVAVWFQNRRARCKTKQLERDYAALEANYDALRLDYDSLRRDKESLLTQIGELKAKLSSGEQRLSFSSAKKKPVISEAETKAAPPSSSEKNPPALFYKDGSSDSDSSAVLNDENIPRRGKPSSMDEARPLPQTISAPLFLDPDHLSGAIKEEGFLHHQLHHMLMMEAEEEPFISFFSDEQPPILNWCSDDWNYK</sequence>
<evidence type="ECO:0000256" key="3">
    <source>
        <dbReference type="ARBA" id="ARBA00023125"/>
    </source>
</evidence>
<organism evidence="15 16">
    <name type="scientific">Ensete ventricosum</name>
    <name type="common">Abyssinian banana</name>
    <name type="synonym">Musa ensete</name>
    <dbReference type="NCBI Taxonomy" id="4639"/>
    <lineage>
        <taxon>Eukaryota</taxon>
        <taxon>Viridiplantae</taxon>
        <taxon>Streptophyta</taxon>
        <taxon>Embryophyta</taxon>
        <taxon>Tracheophyta</taxon>
        <taxon>Spermatophyta</taxon>
        <taxon>Magnoliopsida</taxon>
        <taxon>Liliopsida</taxon>
        <taxon>Zingiberales</taxon>
        <taxon>Musaceae</taxon>
        <taxon>Ensete</taxon>
    </lineage>
</organism>
<dbReference type="InterPro" id="IPR001356">
    <property type="entry name" value="HD"/>
</dbReference>
<comment type="function">
    <text evidence="11">Transcription factor.</text>
</comment>
<dbReference type="InterPro" id="IPR009057">
    <property type="entry name" value="Homeodomain-like_sf"/>
</dbReference>
<dbReference type="PANTHER" id="PTHR24326:SF547">
    <property type="entry name" value="HOMEOBOX-LEUCINE ZIPPER PROTEIN ATHB-6"/>
    <property type="match status" value="1"/>
</dbReference>